<dbReference type="EMBL" id="PXYW01000041">
    <property type="protein sequence ID" value="PSR32429.1"/>
    <property type="molecule type" value="Genomic_DNA"/>
</dbReference>
<comment type="caution">
    <text evidence="17">The sequence shown here is derived from an EMBL/GenBank/DDBJ whole genome shotgun (WGS) entry which is preliminary data.</text>
</comment>
<evidence type="ECO:0000256" key="13">
    <source>
        <dbReference type="ARBA" id="ARBA00022993"/>
    </source>
</evidence>
<evidence type="ECO:0000256" key="7">
    <source>
        <dbReference type="ARBA" id="ARBA00022490"/>
    </source>
</evidence>
<comment type="similarity">
    <text evidence="14 16">Belongs to the type III pantothenate kinase family.</text>
</comment>
<keyword evidence="8 16" id="KW-0808">Transferase</keyword>
<dbReference type="Gene3D" id="3.30.420.40">
    <property type="match status" value="2"/>
</dbReference>
<evidence type="ECO:0000256" key="6">
    <source>
        <dbReference type="ARBA" id="ARBA00012102"/>
    </source>
</evidence>
<dbReference type="InterPro" id="IPR043129">
    <property type="entry name" value="ATPase_NBD"/>
</dbReference>
<dbReference type="GO" id="GO:0015937">
    <property type="term" value="P:coenzyme A biosynthetic process"/>
    <property type="evidence" value="ECO:0007669"/>
    <property type="project" value="UniProtKB-UniRule"/>
</dbReference>
<feature type="binding site" evidence="16">
    <location>
        <position position="183"/>
    </location>
    <ligand>
        <name>substrate</name>
    </ligand>
</feature>
<dbReference type="GO" id="GO:0046872">
    <property type="term" value="F:metal ion binding"/>
    <property type="evidence" value="ECO:0007669"/>
    <property type="project" value="UniProtKB-KW"/>
</dbReference>
<reference evidence="17 18" key="1">
    <citation type="journal article" date="2014" name="BMC Genomics">
        <title>Comparison of environmental and isolate Sulfobacillus genomes reveals diverse carbon, sulfur, nitrogen, and hydrogen metabolisms.</title>
        <authorList>
            <person name="Justice N.B."/>
            <person name="Norman A."/>
            <person name="Brown C.T."/>
            <person name="Singh A."/>
            <person name="Thomas B.C."/>
            <person name="Banfield J.F."/>
        </authorList>
    </citation>
    <scope>NUCLEOTIDE SEQUENCE [LARGE SCALE GENOMIC DNA]</scope>
    <source>
        <strain evidence="17">AMDSBA4</strain>
    </source>
</reference>
<dbReference type="Pfam" id="PF03309">
    <property type="entry name" value="Pan_kinase"/>
    <property type="match status" value="1"/>
</dbReference>
<dbReference type="NCBIfam" id="TIGR00671">
    <property type="entry name" value="baf"/>
    <property type="match status" value="1"/>
</dbReference>
<evidence type="ECO:0000256" key="10">
    <source>
        <dbReference type="ARBA" id="ARBA00022777"/>
    </source>
</evidence>
<dbReference type="AlphaFoldDB" id="A0A2T2XD52"/>
<evidence type="ECO:0000256" key="12">
    <source>
        <dbReference type="ARBA" id="ARBA00022958"/>
    </source>
</evidence>
<comment type="subcellular location">
    <subcellularLocation>
        <location evidence="3 16">Cytoplasm</location>
    </subcellularLocation>
</comment>
<evidence type="ECO:0000256" key="11">
    <source>
        <dbReference type="ARBA" id="ARBA00022840"/>
    </source>
</evidence>
<comment type="cofactor">
    <cofactor evidence="2">
        <name>K(+)</name>
        <dbReference type="ChEBI" id="CHEBI:29103"/>
    </cofactor>
</comment>
<feature type="binding site" evidence="16">
    <location>
        <begin position="106"/>
        <end position="109"/>
    </location>
    <ligand>
        <name>substrate</name>
    </ligand>
</feature>
<feature type="binding site" evidence="16">
    <location>
        <position position="99"/>
    </location>
    <ligand>
        <name>substrate</name>
    </ligand>
</feature>
<dbReference type="GO" id="GO:0005737">
    <property type="term" value="C:cytoplasm"/>
    <property type="evidence" value="ECO:0007669"/>
    <property type="project" value="UniProtKB-SubCell"/>
</dbReference>
<evidence type="ECO:0000256" key="3">
    <source>
        <dbReference type="ARBA" id="ARBA00004496"/>
    </source>
</evidence>
<dbReference type="PANTHER" id="PTHR34265:SF1">
    <property type="entry name" value="TYPE III PANTOTHENATE KINASE"/>
    <property type="match status" value="1"/>
</dbReference>
<comment type="cofactor">
    <cofactor evidence="16">
        <name>NH4(+)</name>
        <dbReference type="ChEBI" id="CHEBI:28938"/>
    </cofactor>
    <cofactor evidence="16">
        <name>K(+)</name>
        <dbReference type="ChEBI" id="CHEBI:29103"/>
    </cofactor>
    <text evidence="16">A monovalent cation. Ammonium or potassium.</text>
</comment>
<keyword evidence="16" id="KW-0479">Metal-binding</keyword>
<gene>
    <name evidence="16" type="primary">coaX</name>
    <name evidence="17" type="ORF">C7B46_14330</name>
</gene>
<feature type="binding site" evidence="16">
    <location>
        <begin position="8"/>
        <end position="15"/>
    </location>
    <ligand>
        <name>ATP</name>
        <dbReference type="ChEBI" id="CHEBI:30616"/>
    </ligand>
</feature>
<comment type="subunit">
    <text evidence="5 16">Homodimer.</text>
</comment>
<name>A0A2T2XD52_9FIRM</name>
<keyword evidence="12 16" id="KW-0630">Potassium</keyword>
<dbReference type="EC" id="2.7.1.33" evidence="6 16"/>
<dbReference type="SUPFAM" id="SSF53067">
    <property type="entry name" value="Actin-like ATPase domain"/>
    <property type="match status" value="2"/>
</dbReference>
<sequence length="258" mass="28021">MKHLLAIDIGNTHIKIGLYQDGDWQHEWRMSTDIKRTADEYRLSLRGFLEEAGVGLVDQTVIASVVPLLTPAFTRVAETLSYRAPLEIVPPGYGLEVAYKPPESLGADRFINALAAWHKIQDNVVVVDVGTTATIDAVALPGVFLGGSIAPGPHFLANALAQGTARLPLIPPNIPELLIGQSTQQAIAVGVGHGFVGMVNELVFRTWQMLGRQTPVVLTGGWARRVQPHLKFAAQLEPMLTLEGLRYAAKWADSHNLS</sequence>
<dbReference type="HAMAP" id="MF_01274">
    <property type="entry name" value="Pantothen_kinase_3"/>
    <property type="match status" value="1"/>
</dbReference>
<dbReference type="CDD" id="cd24015">
    <property type="entry name" value="ASKHA_NBD_PanK-III"/>
    <property type="match status" value="1"/>
</dbReference>
<evidence type="ECO:0000313" key="18">
    <source>
        <dbReference type="Proteomes" id="UP000242972"/>
    </source>
</evidence>
<evidence type="ECO:0000256" key="8">
    <source>
        <dbReference type="ARBA" id="ARBA00022679"/>
    </source>
</evidence>
<evidence type="ECO:0000256" key="14">
    <source>
        <dbReference type="ARBA" id="ARBA00038036"/>
    </source>
</evidence>
<organism evidence="17 18">
    <name type="scientific">Sulfobacillus benefaciens</name>
    <dbReference type="NCBI Taxonomy" id="453960"/>
    <lineage>
        <taxon>Bacteria</taxon>
        <taxon>Bacillati</taxon>
        <taxon>Bacillota</taxon>
        <taxon>Clostridia</taxon>
        <taxon>Eubacteriales</taxon>
        <taxon>Clostridiales Family XVII. Incertae Sedis</taxon>
        <taxon>Sulfobacillus</taxon>
    </lineage>
</organism>
<evidence type="ECO:0000256" key="15">
    <source>
        <dbReference type="ARBA" id="ARBA00040883"/>
    </source>
</evidence>
<accession>A0A2T2XD52</accession>
<comment type="pathway">
    <text evidence="4 16">Cofactor biosynthesis; coenzyme A biosynthesis; CoA from (R)-pantothenate: step 1/5.</text>
</comment>
<dbReference type="PANTHER" id="PTHR34265">
    <property type="entry name" value="TYPE III PANTOTHENATE KINASE"/>
    <property type="match status" value="1"/>
</dbReference>
<proteinExistence type="inferred from homology"/>
<evidence type="ECO:0000256" key="1">
    <source>
        <dbReference type="ARBA" id="ARBA00001206"/>
    </source>
</evidence>
<dbReference type="GO" id="GO:0004594">
    <property type="term" value="F:pantothenate kinase activity"/>
    <property type="evidence" value="ECO:0007669"/>
    <property type="project" value="UniProtKB-UniRule"/>
</dbReference>
<evidence type="ECO:0000256" key="16">
    <source>
        <dbReference type="HAMAP-Rule" id="MF_01274"/>
    </source>
</evidence>
<protein>
    <recommendedName>
        <fullName evidence="15 16">Type III pantothenate kinase</fullName>
        <ecNumber evidence="6 16">2.7.1.33</ecNumber>
    </recommendedName>
    <alternativeName>
        <fullName evidence="16">PanK-III</fullName>
    </alternativeName>
    <alternativeName>
        <fullName evidence="16">Pantothenic acid kinase</fullName>
    </alternativeName>
</protein>
<comment type="catalytic activity">
    <reaction evidence="1 16">
        <text>(R)-pantothenate + ATP = (R)-4'-phosphopantothenate + ADP + H(+)</text>
        <dbReference type="Rhea" id="RHEA:16373"/>
        <dbReference type="ChEBI" id="CHEBI:10986"/>
        <dbReference type="ChEBI" id="CHEBI:15378"/>
        <dbReference type="ChEBI" id="CHEBI:29032"/>
        <dbReference type="ChEBI" id="CHEBI:30616"/>
        <dbReference type="ChEBI" id="CHEBI:456216"/>
        <dbReference type="EC" id="2.7.1.33"/>
    </reaction>
</comment>
<evidence type="ECO:0000256" key="2">
    <source>
        <dbReference type="ARBA" id="ARBA00001958"/>
    </source>
</evidence>
<evidence type="ECO:0000256" key="9">
    <source>
        <dbReference type="ARBA" id="ARBA00022741"/>
    </source>
</evidence>
<feature type="active site" description="Proton acceptor" evidence="16">
    <location>
        <position position="108"/>
    </location>
</feature>
<keyword evidence="10 16" id="KW-0418">Kinase</keyword>
<evidence type="ECO:0000256" key="5">
    <source>
        <dbReference type="ARBA" id="ARBA00011738"/>
    </source>
</evidence>
<comment type="function">
    <text evidence="16">Catalyzes the phosphorylation of pantothenate (Pan), the first step in CoA biosynthesis.</text>
</comment>
<feature type="binding site" evidence="16">
    <location>
        <position position="128"/>
    </location>
    <ligand>
        <name>K(+)</name>
        <dbReference type="ChEBI" id="CHEBI:29103"/>
    </ligand>
</feature>
<dbReference type="Proteomes" id="UP000242972">
    <property type="component" value="Unassembled WGS sequence"/>
</dbReference>
<keyword evidence="9 16" id="KW-0547">Nucleotide-binding</keyword>
<keyword evidence="13 16" id="KW-0173">Coenzyme A biosynthesis</keyword>
<dbReference type="GO" id="GO:0005524">
    <property type="term" value="F:ATP binding"/>
    <property type="evidence" value="ECO:0007669"/>
    <property type="project" value="UniProtKB-UniRule"/>
</dbReference>
<dbReference type="UniPathway" id="UPA00241">
    <property type="reaction ID" value="UER00352"/>
</dbReference>
<evidence type="ECO:0000256" key="4">
    <source>
        <dbReference type="ARBA" id="ARBA00005225"/>
    </source>
</evidence>
<feature type="binding site" evidence="16">
    <location>
        <position position="131"/>
    </location>
    <ligand>
        <name>ATP</name>
        <dbReference type="ChEBI" id="CHEBI:30616"/>
    </ligand>
</feature>
<keyword evidence="7 16" id="KW-0963">Cytoplasm</keyword>
<evidence type="ECO:0000313" key="17">
    <source>
        <dbReference type="EMBL" id="PSR32429.1"/>
    </source>
</evidence>
<keyword evidence="11 16" id="KW-0067">ATP-binding</keyword>
<dbReference type="InterPro" id="IPR004619">
    <property type="entry name" value="Type_III_PanK"/>
</dbReference>